<dbReference type="InterPro" id="IPR024163">
    <property type="entry name" value="Aerotolerance_reg_N"/>
</dbReference>
<feature type="transmembrane region" description="Helical" evidence="5">
    <location>
        <begin position="303"/>
        <end position="321"/>
    </location>
</feature>
<dbReference type="PROSITE" id="PS50234">
    <property type="entry name" value="VWFA"/>
    <property type="match status" value="1"/>
</dbReference>
<reference evidence="7" key="1">
    <citation type="submission" date="2016-04" db="EMBL/GenBank/DDBJ databases">
        <authorList>
            <person name="Evans L.H."/>
            <person name="Alamgir A."/>
            <person name="Owens N."/>
            <person name="Weber N.D."/>
            <person name="Virtaneva K."/>
            <person name="Barbian K."/>
            <person name="Babar A."/>
            <person name="Rosenke K."/>
        </authorList>
    </citation>
    <scope>NUCLEOTIDE SEQUENCE</scope>
    <source>
        <strain evidence="7">86-1</strain>
    </source>
</reference>
<dbReference type="AlphaFoldDB" id="A0A212JY79"/>
<accession>A0A212JY79</accession>
<dbReference type="EMBL" id="FLUM01000003">
    <property type="protein sequence ID" value="SBW04411.1"/>
    <property type="molecule type" value="Genomic_DNA"/>
</dbReference>
<evidence type="ECO:0000256" key="4">
    <source>
        <dbReference type="ARBA" id="ARBA00023136"/>
    </source>
</evidence>
<keyword evidence="1" id="KW-1003">Cell membrane</keyword>
<dbReference type="Pfam" id="PF07584">
    <property type="entry name" value="BatA"/>
    <property type="match status" value="1"/>
</dbReference>
<dbReference type="InterPro" id="IPR050768">
    <property type="entry name" value="UPF0353/GerABKA_families"/>
</dbReference>
<evidence type="ECO:0000313" key="7">
    <source>
        <dbReference type="EMBL" id="SBW04411.1"/>
    </source>
</evidence>
<protein>
    <recommendedName>
        <fullName evidence="6">VWFA domain-containing protein</fullName>
    </recommendedName>
</protein>
<dbReference type="InterPro" id="IPR033881">
    <property type="entry name" value="vWA_BatA_type"/>
</dbReference>
<evidence type="ECO:0000256" key="2">
    <source>
        <dbReference type="ARBA" id="ARBA00022692"/>
    </source>
</evidence>
<dbReference type="CDD" id="cd01467">
    <property type="entry name" value="vWA_BatA_type"/>
    <property type="match status" value="1"/>
</dbReference>
<dbReference type="SUPFAM" id="SSF53300">
    <property type="entry name" value="vWA-like"/>
    <property type="match status" value="1"/>
</dbReference>
<keyword evidence="4 5" id="KW-0472">Membrane</keyword>
<dbReference type="Pfam" id="PF00092">
    <property type="entry name" value="VWA"/>
    <property type="match status" value="1"/>
</dbReference>
<evidence type="ECO:0000256" key="5">
    <source>
        <dbReference type="SAM" id="Phobius"/>
    </source>
</evidence>
<dbReference type="PANTHER" id="PTHR22550">
    <property type="entry name" value="SPORE GERMINATION PROTEIN"/>
    <property type="match status" value="1"/>
</dbReference>
<evidence type="ECO:0000259" key="6">
    <source>
        <dbReference type="PROSITE" id="PS50234"/>
    </source>
</evidence>
<evidence type="ECO:0000256" key="3">
    <source>
        <dbReference type="ARBA" id="ARBA00022989"/>
    </source>
</evidence>
<evidence type="ECO:0000256" key="1">
    <source>
        <dbReference type="ARBA" id="ARBA00022475"/>
    </source>
</evidence>
<feature type="transmembrane region" description="Helical" evidence="5">
    <location>
        <begin position="60"/>
        <end position="77"/>
    </location>
</feature>
<keyword evidence="2 5" id="KW-0812">Transmembrane</keyword>
<keyword evidence="3 5" id="KW-1133">Transmembrane helix</keyword>
<proteinExistence type="predicted"/>
<dbReference type="PANTHER" id="PTHR22550:SF5">
    <property type="entry name" value="LEUCINE ZIPPER PROTEIN 4"/>
    <property type="match status" value="1"/>
</dbReference>
<dbReference type="SMART" id="SM00327">
    <property type="entry name" value="VWA"/>
    <property type="match status" value="1"/>
</dbReference>
<sequence>MMDIVYANPKYLYLLLLLIPLIVWYIIKLRKMQATFKMSSGFAFEKAPSTIRVYLRHFPFLLRVIAIALVIIVLARPQSVNSSDVSNSEGIDIVMALDISGTMMAQDFSPTRLEAAKKVAAEFINDRPNDRIGLVIFGGESFTQCPLTTDHKVLLNLLTEVKFGMIEDGTAIGLGLANSVNRLKDSKSKSRVVILLTDGSNNAGQIAPLTAAELAASYDIRVYTIGIGSRGTSTARIMTPYGLQSMQVSGDFDERTLTEIAAITKGQYFRATDNTSLSAIYDEIDQMEKTHISVNTVTKRKELYMPFAIFALALVGLELVLRRTWLRNIP</sequence>
<gene>
    <name evidence="7" type="ORF">KL86DYS1_30833</name>
</gene>
<organism evidence="7">
    <name type="scientific">uncultured Dysgonomonas sp</name>
    <dbReference type="NCBI Taxonomy" id="206096"/>
    <lineage>
        <taxon>Bacteria</taxon>
        <taxon>Pseudomonadati</taxon>
        <taxon>Bacteroidota</taxon>
        <taxon>Bacteroidia</taxon>
        <taxon>Bacteroidales</taxon>
        <taxon>Dysgonomonadaceae</taxon>
        <taxon>Dysgonomonas</taxon>
        <taxon>environmental samples</taxon>
    </lineage>
</organism>
<name>A0A212JY79_9BACT</name>
<feature type="domain" description="VWFA" evidence="6">
    <location>
        <begin position="92"/>
        <end position="284"/>
    </location>
</feature>
<feature type="transmembrane region" description="Helical" evidence="5">
    <location>
        <begin position="12"/>
        <end position="29"/>
    </location>
</feature>
<dbReference type="InterPro" id="IPR002035">
    <property type="entry name" value="VWF_A"/>
</dbReference>
<dbReference type="Gene3D" id="3.40.50.410">
    <property type="entry name" value="von Willebrand factor, type A domain"/>
    <property type="match status" value="1"/>
</dbReference>
<dbReference type="InterPro" id="IPR036465">
    <property type="entry name" value="vWFA_dom_sf"/>
</dbReference>